<proteinExistence type="predicted"/>
<accession>A0ACC3B282</accession>
<evidence type="ECO:0000313" key="1">
    <source>
        <dbReference type="EMBL" id="KAK1143934.1"/>
    </source>
</evidence>
<gene>
    <name evidence="1" type="ORF">N8T08_005843</name>
</gene>
<organism evidence="1 2">
    <name type="scientific">Aspergillus melleus</name>
    <dbReference type="NCBI Taxonomy" id="138277"/>
    <lineage>
        <taxon>Eukaryota</taxon>
        <taxon>Fungi</taxon>
        <taxon>Dikarya</taxon>
        <taxon>Ascomycota</taxon>
        <taxon>Pezizomycotina</taxon>
        <taxon>Eurotiomycetes</taxon>
        <taxon>Eurotiomycetidae</taxon>
        <taxon>Eurotiales</taxon>
        <taxon>Aspergillaceae</taxon>
        <taxon>Aspergillus</taxon>
        <taxon>Aspergillus subgen. Circumdati</taxon>
    </lineage>
</organism>
<dbReference type="Proteomes" id="UP001177260">
    <property type="component" value="Unassembled WGS sequence"/>
</dbReference>
<evidence type="ECO:0000313" key="2">
    <source>
        <dbReference type="Proteomes" id="UP001177260"/>
    </source>
</evidence>
<name>A0ACC3B282_9EURO</name>
<protein>
    <submittedName>
        <fullName evidence="1">Uncharacterized protein</fullName>
    </submittedName>
</protein>
<reference evidence="1 2" key="1">
    <citation type="journal article" date="2023" name="ACS Omega">
        <title>Identification of the Neoaspergillic Acid Biosynthesis Gene Cluster by Establishing an In Vitro CRISPR-Ribonucleoprotein Genetic System in Aspergillus melleus.</title>
        <authorList>
            <person name="Yuan B."/>
            <person name="Grau M.F."/>
            <person name="Murata R.M."/>
            <person name="Torok T."/>
            <person name="Venkateswaran K."/>
            <person name="Stajich J.E."/>
            <person name="Wang C.C.C."/>
        </authorList>
    </citation>
    <scope>NUCLEOTIDE SEQUENCE [LARGE SCALE GENOMIC DNA]</scope>
    <source>
        <strain evidence="1 2">IMV 1140</strain>
    </source>
</reference>
<sequence length="669" mass="74960">MVNRSCSMSAMHQHRNPKRVKTHHPRPSPMVVIKSPSDVGSYTTEGLSSSVDSVGDDASRSAKAVSEHDGQHNPVVIDLSSSPSDESFHTAILPQNSPSAIRTSATRNRESRPSRPTGQKGEIHEQIRQLIHDGIGEDSPLARRGLDCSDRLLSLVHDPKFRQSSEQISPDLADRLVAAYLTNEYVNLPIFDLEQFRLSYNAIRIGRNIAAGPTPFHGLLVTIFSLSGLCWHDVGETDIASLFNYGQSVSQDLDSRSTPSERAQSCILQSQYLYASGSPRAALISISFAIRIAQVQGLEDRTRDRHARPRRDQELVRRIWHSAMLLERMIAFQLRLSPQTSQSPGVPLPTHKDTDYADVISKVISSPDEERASIIDFLAACVRLYDHVEDILTWEEETHMRQGSCAAKKLLCLNFSSFVHLDGALYQWQTSLSPLLQKPGRPTHPIIHRQRNVLRARYLYVRLRLYRPLLILGLAACEKCSCQVGGDPHFVLKESSPECPIALTVVRDSSFKCIAAALELLNLCEHEQESMPPCWEILDYLYVCATVFLAAQTCPFVTNVSHDQPDPEEMELSLSRVLTLLEKYQSMQSSDRIYDIAQRCRRTLESVSGIIEGSDEAAVFDEDNSRRILERMNICSPNSQGESMQDDSSRLKLFGWLSSLPNDLTGELE</sequence>
<comment type="caution">
    <text evidence="1">The sequence shown here is derived from an EMBL/GenBank/DDBJ whole genome shotgun (WGS) entry which is preliminary data.</text>
</comment>
<dbReference type="EMBL" id="JAOPJF010000034">
    <property type="protein sequence ID" value="KAK1143934.1"/>
    <property type="molecule type" value="Genomic_DNA"/>
</dbReference>
<keyword evidence="2" id="KW-1185">Reference proteome</keyword>